<reference evidence="3 4" key="1">
    <citation type="submission" date="2006-10" db="EMBL/GenBank/DDBJ databases">
        <title>Complete sequence of chromosome of Pelobacter propionicus DSM 2379.</title>
        <authorList>
            <consortium name="US DOE Joint Genome Institute"/>
            <person name="Copeland A."/>
            <person name="Lucas S."/>
            <person name="Lapidus A."/>
            <person name="Barry K."/>
            <person name="Detter J.C."/>
            <person name="Glavina del Rio T."/>
            <person name="Hammon N."/>
            <person name="Israni S."/>
            <person name="Dalin E."/>
            <person name="Tice H."/>
            <person name="Pitluck S."/>
            <person name="Saunders E."/>
            <person name="Brettin T."/>
            <person name="Bruce D."/>
            <person name="Han C."/>
            <person name="Tapia R."/>
            <person name="Schmutz J."/>
            <person name="Larimer F."/>
            <person name="Land M."/>
            <person name="Hauser L."/>
            <person name="Kyrpides N."/>
            <person name="Kim E."/>
            <person name="Lovley D."/>
            <person name="Richardson P."/>
        </authorList>
    </citation>
    <scope>NUCLEOTIDE SEQUENCE [LARGE SCALE GENOMIC DNA]</scope>
    <source>
        <strain evidence="4">DSM 2379 / NBRC 103807 / OttBd1</strain>
    </source>
</reference>
<accession>A1AU24</accession>
<dbReference type="Gene3D" id="3.90.79.10">
    <property type="entry name" value="Nucleoside Triphosphate Pyrophosphohydrolase"/>
    <property type="match status" value="1"/>
</dbReference>
<keyword evidence="4" id="KW-1185">Reference proteome</keyword>
<dbReference type="PANTHER" id="PTHR10885">
    <property type="entry name" value="ISOPENTENYL-DIPHOSPHATE DELTA-ISOMERASE"/>
    <property type="match status" value="1"/>
</dbReference>
<name>A1AU24_PELPD</name>
<feature type="domain" description="Nudix hydrolase" evidence="2">
    <location>
        <begin position="30"/>
        <end position="160"/>
    </location>
</feature>
<protein>
    <submittedName>
        <fullName evidence="3">NUDIX hydrolase</fullName>
    </submittedName>
</protein>
<dbReference type="InterPro" id="IPR015797">
    <property type="entry name" value="NUDIX_hydrolase-like_dom_sf"/>
</dbReference>
<dbReference type="AlphaFoldDB" id="A1AU24"/>
<evidence type="ECO:0000313" key="4">
    <source>
        <dbReference type="Proteomes" id="UP000006732"/>
    </source>
</evidence>
<dbReference type="Proteomes" id="UP000006732">
    <property type="component" value="Chromosome"/>
</dbReference>
<dbReference type="PROSITE" id="PS51462">
    <property type="entry name" value="NUDIX"/>
    <property type="match status" value="1"/>
</dbReference>
<proteinExistence type="predicted"/>
<dbReference type="InterPro" id="IPR020084">
    <property type="entry name" value="NUDIX_hydrolase_CS"/>
</dbReference>
<dbReference type="Pfam" id="PF00293">
    <property type="entry name" value="NUDIX"/>
    <property type="match status" value="1"/>
</dbReference>
<dbReference type="eggNOG" id="COG1443">
    <property type="taxonomic scope" value="Bacteria"/>
</dbReference>
<dbReference type="SUPFAM" id="SSF55811">
    <property type="entry name" value="Nudix"/>
    <property type="match status" value="1"/>
</dbReference>
<keyword evidence="1 3" id="KW-0378">Hydrolase</keyword>
<evidence type="ECO:0000256" key="1">
    <source>
        <dbReference type="ARBA" id="ARBA00022801"/>
    </source>
</evidence>
<dbReference type="RefSeq" id="WP_011737062.1">
    <property type="nucleotide sequence ID" value="NC_008609.1"/>
</dbReference>
<dbReference type="CDD" id="cd04692">
    <property type="entry name" value="NUDIX_Hydrolase"/>
    <property type="match status" value="1"/>
</dbReference>
<sequence>MTVEWFDIVDENGTALDRATRARCHDGSKLLHPVVHVHVFNSGGKLLLQKRKLTKDIQPGKWDTSVGGHIQSGELLEDAIQREVLEEIGIEIDPARLRPLGRYLFESEIEREYVYSYACTHDGPFRIQEEEIDEVRFLDITEIDDLIATGETTPNFNREADLLRKEKLLGERAGVGLP</sequence>
<gene>
    <name evidence="3" type="ordered locus">Ppro_3251</name>
</gene>
<dbReference type="HOGENOM" id="CLU_060552_3_1_7"/>
<dbReference type="PANTHER" id="PTHR10885:SF0">
    <property type="entry name" value="ISOPENTENYL-DIPHOSPHATE DELTA-ISOMERASE"/>
    <property type="match status" value="1"/>
</dbReference>
<dbReference type="EMBL" id="CP000482">
    <property type="protein sequence ID" value="ABL00845.1"/>
    <property type="molecule type" value="Genomic_DNA"/>
</dbReference>
<dbReference type="InterPro" id="IPR000086">
    <property type="entry name" value="NUDIX_hydrolase_dom"/>
</dbReference>
<dbReference type="KEGG" id="ppd:Ppro_3251"/>
<dbReference type="OrthoDB" id="9804563at2"/>
<dbReference type="GO" id="GO:0016787">
    <property type="term" value="F:hydrolase activity"/>
    <property type="evidence" value="ECO:0007669"/>
    <property type="project" value="UniProtKB-KW"/>
</dbReference>
<evidence type="ECO:0000259" key="2">
    <source>
        <dbReference type="PROSITE" id="PS51462"/>
    </source>
</evidence>
<organism evidence="3 4">
    <name type="scientific">Pelobacter propionicus (strain DSM 2379 / NBRC 103807 / OttBd1)</name>
    <dbReference type="NCBI Taxonomy" id="338966"/>
    <lineage>
        <taxon>Bacteria</taxon>
        <taxon>Pseudomonadati</taxon>
        <taxon>Thermodesulfobacteriota</taxon>
        <taxon>Desulfuromonadia</taxon>
        <taxon>Desulfuromonadales</taxon>
        <taxon>Desulfuromonadaceae</taxon>
        <taxon>Pelobacter</taxon>
    </lineage>
</organism>
<evidence type="ECO:0000313" key="3">
    <source>
        <dbReference type="EMBL" id="ABL00845.1"/>
    </source>
</evidence>
<dbReference type="STRING" id="338966.Ppro_3251"/>
<dbReference type="PROSITE" id="PS00893">
    <property type="entry name" value="NUDIX_BOX"/>
    <property type="match status" value="1"/>
</dbReference>